<name>A0A1W2M026_9PSEU</name>
<accession>A0A1W2M026</accession>
<dbReference type="EMBL" id="LQMT02000008">
    <property type="protein sequence ID" value="ONF73011.1"/>
    <property type="molecule type" value="Genomic_DNA"/>
</dbReference>
<feature type="compositionally biased region" description="Polar residues" evidence="2">
    <location>
        <begin position="1"/>
        <end position="15"/>
    </location>
</feature>
<evidence type="ECO:0000313" key="3">
    <source>
        <dbReference type="EMBL" id="ONF73011.1"/>
    </source>
</evidence>
<proteinExistence type="inferred from homology"/>
<dbReference type="OrthoDB" id="9797508at2"/>
<dbReference type="RefSeq" id="WP_037336829.1">
    <property type="nucleotide sequence ID" value="NZ_LQMT02000008.1"/>
</dbReference>
<evidence type="ECO:0000313" key="4">
    <source>
        <dbReference type="Proteomes" id="UP000076660"/>
    </source>
</evidence>
<dbReference type="Pfam" id="PF02566">
    <property type="entry name" value="OsmC"/>
    <property type="match status" value="1"/>
</dbReference>
<sequence length="143" mass="14639">MSETTYTAVATSTAEGRNGGRATSDDGVLDVGLAVPKAFGGSGDGTNPEQLFAAGWASCFVGAVRRVAGVKKVKLEDLAVVAEVTLHHDTDAGEFHLSAALHLEATGIDQATADELVQGAHQVCPYSKATRGNVEVTLDATVA</sequence>
<evidence type="ECO:0000256" key="2">
    <source>
        <dbReference type="SAM" id="MobiDB-lite"/>
    </source>
</evidence>
<dbReference type="AlphaFoldDB" id="A0A1W2M026"/>
<dbReference type="InterPro" id="IPR003718">
    <property type="entry name" value="OsmC/Ohr_fam"/>
</dbReference>
<comment type="similarity">
    <text evidence="1">Belongs to the OsmC/Ohr family.</text>
</comment>
<dbReference type="GO" id="GO:0006979">
    <property type="term" value="P:response to oxidative stress"/>
    <property type="evidence" value="ECO:0007669"/>
    <property type="project" value="InterPro"/>
</dbReference>
<dbReference type="Proteomes" id="UP000076660">
    <property type="component" value="Unassembled WGS sequence"/>
</dbReference>
<dbReference type="NCBIfam" id="TIGR03561">
    <property type="entry name" value="organ_hyd_perox"/>
    <property type="match status" value="1"/>
</dbReference>
<dbReference type="PANTHER" id="PTHR33797:SF2">
    <property type="entry name" value="ORGANIC HYDROPEROXIDE RESISTANCE PROTEIN-LIKE"/>
    <property type="match status" value="1"/>
</dbReference>
<organism evidence="3 4">
    <name type="scientific">Amycolatopsis keratiniphila subsp. keratiniphila</name>
    <dbReference type="NCBI Taxonomy" id="227715"/>
    <lineage>
        <taxon>Bacteria</taxon>
        <taxon>Bacillati</taxon>
        <taxon>Actinomycetota</taxon>
        <taxon>Actinomycetes</taxon>
        <taxon>Pseudonocardiales</taxon>
        <taxon>Pseudonocardiaceae</taxon>
        <taxon>Amycolatopsis</taxon>
        <taxon>Amycolatopsis japonica group</taxon>
    </lineage>
</organism>
<reference evidence="3 4" key="1">
    <citation type="submission" date="2016-12" db="EMBL/GenBank/DDBJ databases">
        <title>Amycolatopsis keratiniphila subsp. keratiniphila genome sequencing and assembly.</title>
        <authorList>
            <person name="Mayilraj S."/>
            <person name="Kaur N."/>
        </authorList>
    </citation>
    <scope>NUCLEOTIDE SEQUENCE [LARGE SCALE GENOMIC DNA]</scope>
    <source>
        <strain evidence="3 4">DSM 44409</strain>
    </source>
</reference>
<evidence type="ECO:0000256" key="1">
    <source>
        <dbReference type="ARBA" id="ARBA00007378"/>
    </source>
</evidence>
<dbReference type="Gene3D" id="2.20.25.10">
    <property type="match status" value="1"/>
</dbReference>
<dbReference type="PANTHER" id="PTHR33797">
    <property type="entry name" value="ORGANIC HYDROPEROXIDE RESISTANCE PROTEIN-LIKE"/>
    <property type="match status" value="1"/>
</dbReference>
<dbReference type="SUPFAM" id="SSF82784">
    <property type="entry name" value="OsmC-like"/>
    <property type="match status" value="1"/>
</dbReference>
<feature type="region of interest" description="Disordered" evidence="2">
    <location>
        <begin position="1"/>
        <end position="23"/>
    </location>
</feature>
<dbReference type="InterPro" id="IPR015946">
    <property type="entry name" value="KH_dom-like_a/b"/>
</dbReference>
<dbReference type="InterPro" id="IPR036102">
    <property type="entry name" value="OsmC/Ohrsf"/>
</dbReference>
<protein>
    <submittedName>
        <fullName evidence="3">Organic hydroperoxide resistance protein</fullName>
    </submittedName>
</protein>
<comment type="caution">
    <text evidence="3">The sequence shown here is derived from an EMBL/GenBank/DDBJ whole genome shotgun (WGS) entry which is preliminary data.</text>
</comment>
<dbReference type="Gene3D" id="3.30.300.20">
    <property type="match status" value="1"/>
</dbReference>
<dbReference type="InterPro" id="IPR019953">
    <property type="entry name" value="OHR"/>
</dbReference>
<gene>
    <name evidence="3" type="ORF">AVR91_0206965</name>
</gene>